<feature type="domain" description="SsuA/THI5-like" evidence="2">
    <location>
        <begin position="57"/>
        <end position="273"/>
    </location>
</feature>
<dbReference type="SUPFAM" id="SSF53850">
    <property type="entry name" value="Periplasmic binding protein-like II"/>
    <property type="match status" value="1"/>
</dbReference>
<dbReference type="Proteomes" id="UP001597338">
    <property type="component" value="Unassembled WGS sequence"/>
</dbReference>
<evidence type="ECO:0000313" key="4">
    <source>
        <dbReference type="Proteomes" id="UP001597338"/>
    </source>
</evidence>
<dbReference type="InterPro" id="IPR015168">
    <property type="entry name" value="SsuA/THI5"/>
</dbReference>
<reference evidence="4" key="1">
    <citation type="journal article" date="2019" name="Int. J. Syst. Evol. Microbiol.">
        <title>The Global Catalogue of Microorganisms (GCM) 10K type strain sequencing project: providing services to taxonomists for standard genome sequencing and annotation.</title>
        <authorList>
            <consortium name="The Broad Institute Genomics Platform"/>
            <consortium name="The Broad Institute Genome Sequencing Center for Infectious Disease"/>
            <person name="Wu L."/>
            <person name="Ma J."/>
        </authorList>
    </citation>
    <scope>NUCLEOTIDE SEQUENCE [LARGE SCALE GENOMIC DNA]</scope>
    <source>
        <strain evidence="4">CCM 7043</strain>
    </source>
</reference>
<organism evidence="3 4">
    <name type="scientific">Promicromonospora aerolata</name>
    <dbReference type="NCBI Taxonomy" id="195749"/>
    <lineage>
        <taxon>Bacteria</taxon>
        <taxon>Bacillati</taxon>
        <taxon>Actinomycetota</taxon>
        <taxon>Actinomycetes</taxon>
        <taxon>Micrococcales</taxon>
        <taxon>Promicromonosporaceae</taxon>
        <taxon>Promicromonospora</taxon>
    </lineage>
</organism>
<dbReference type="RefSeq" id="WP_377199195.1">
    <property type="nucleotide sequence ID" value="NZ_JBHUHF010000001.1"/>
</dbReference>
<evidence type="ECO:0000259" key="2">
    <source>
        <dbReference type="Pfam" id="PF09084"/>
    </source>
</evidence>
<dbReference type="EMBL" id="JBHUHF010000001">
    <property type="protein sequence ID" value="MFD2027454.1"/>
    <property type="molecule type" value="Genomic_DNA"/>
</dbReference>
<evidence type="ECO:0000313" key="3">
    <source>
        <dbReference type="EMBL" id="MFD2027454.1"/>
    </source>
</evidence>
<dbReference type="PANTHER" id="PTHR31528">
    <property type="entry name" value="4-AMINO-5-HYDROXYMETHYL-2-METHYLPYRIMIDINE PHOSPHATE SYNTHASE THI11-RELATED"/>
    <property type="match status" value="1"/>
</dbReference>
<dbReference type="InterPro" id="IPR027939">
    <property type="entry name" value="NMT1/THI5"/>
</dbReference>
<gene>
    <name evidence="3" type="ORF">ACFSL2_18230</name>
</gene>
<feature type="chain" id="PRO_5046165588" evidence="1">
    <location>
        <begin position="24"/>
        <end position="349"/>
    </location>
</feature>
<dbReference type="Pfam" id="PF09084">
    <property type="entry name" value="NMT1"/>
    <property type="match status" value="1"/>
</dbReference>
<keyword evidence="1" id="KW-0732">Signal</keyword>
<comment type="caution">
    <text evidence="3">The sequence shown here is derived from an EMBL/GenBank/DDBJ whole genome shotgun (WGS) entry which is preliminary data.</text>
</comment>
<dbReference type="PANTHER" id="PTHR31528:SF3">
    <property type="entry name" value="THIAMINE BIOSYNTHESIS PROTEIN HI_0357-RELATED"/>
    <property type="match status" value="1"/>
</dbReference>
<accession>A0ABW4VB19</accession>
<sequence>MKFSPTSLVRAVALAVVAPLTLAGCGPSLPNDPQFVVDDEDIGGPRQVTVVLDWTPNTNHSGLYLAQAEGWFAEEGLDVEIVEPGETSGLQLVAAGQADFAYSVAEGLVPARAAGADVVSVATVIEHNTSSLISLSDDGITRPRDLEGKRYGSYESGLEKALISKLVECDGGDPAQVEFAPLVSDDFRIGLTEDQFDAAWVFDAWDTIRLGEVDGLDVDTIAFRDHFDCIPDWYTPLVATSRALLDDEPDVARGFLAALARGYDEAAADPDRAARVLLDAAPELDPELVTASARWLGPRYTSGEWGTQDAEVWDGFVSFLEDEGLTEPGFDTDAAWTDEFLPAGSAGRP</sequence>
<name>A0ABW4VB19_9MICO</name>
<feature type="signal peptide" evidence="1">
    <location>
        <begin position="1"/>
        <end position="23"/>
    </location>
</feature>
<evidence type="ECO:0000256" key="1">
    <source>
        <dbReference type="SAM" id="SignalP"/>
    </source>
</evidence>
<dbReference type="PROSITE" id="PS51257">
    <property type="entry name" value="PROKAR_LIPOPROTEIN"/>
    <property type="match status" value="1"/>
</dbReference>
<protein>
    <submittedName>
        <fullName evidence="3">ABC transporter substrate-binding protein</fullName>
    </submittedName>
</protein>
<keyword evidence="4" id="KW-1185">Reference proteome</keyword>
<dbReference type="Gene3D" id="3.40.190.10">
    <property type="entry name" value="Periplasmic binding protein-like II"/>
    <property type="match status" value="2"/>
</dbReference>
<proteinExistence type="predicted"/>